<dbReference type="RefSeq" id="WP_189401338.1">
    <property type="nucleotide sequence ID" value="NZ_BMXA01000004.1"/>
</dbReference>
<gene>
    <name evidence="2" type="ORF">GCM10008090_23530</name>
</gene>
<protein>
    <recommendedName>
        <fullName evidence="1">DUF374 domain-containing protein</fullName>
    </recommendedName>
</protein>
<dbReference type="Proteomes" id="UP000614811">
    <property type="component" value="Unassembled WGS sequence"/>
</dbReference>
<sequence>MAERNTELKFILVPYLIKLVMTLITWTCRVRWHNKAVLDQLTEQQQAWILSMWHNCSTFAPWAMRNRGLTCMVSASRDGEYVARLGALFGHDTVRGSSSKGSSGATRAVLKLLRRGKAVALTPDGPRGPKYQVQQGVLWLATAGNAPIVPFHIEASRQWVLNSWDNHRFPKPFSTIHIGMGDPVLVSRDEFKQDPEATAEKVRVAMMRNVDALKQAAAQ</sequence>
<keyword evidence="3" id="KW-1185">Reference proteome</keyword>
<evidence type="ECO:0000313" key="3">
    <source>
        <dbReference type="Proteomes" id="UP000614811"/>
    </source>
</evidence>
<dbReference type="CDD" id="cd07983">
    <property type="entry name" value="LPLAT_DUF374-like"/>
    <property type="match status" value="1"/>
</dbReference>
<comment type="caution">
    <text evidence="2">The sequence shown here is derived from an EMBL/GenBank/DDBJ whole genome shotgun (WGS) entry which is preliminary data.</text>
</comment>
<dbReference type="EMBL" id="BMXA01000004">
    <property type="protein sequence ID" value="GHA13112.1"/>
    <property type="molecule type" value="Genomic_DNA"/>
</dbReference>
<evidence type="ECO:0000313" key="2">
    <source>
        <dbReference type="EMBL" id="GHA13112.1"/>
    </source>
</evidence>
<accession>A0A918RUD6</accession>
<dbReference type="InterPro" id="IPR007172">
    <property type="entry name" value="DUF374"/>
</dbReference>
<organism evidence="2 3">
    <name type="scientific">Arenicella chitinivorans</name>
    <dbReference type="NCBI Taxonomy" id="1329800"/>
    <lineage>
        <taxon>Bacteria</taxon>
        <taxon>Pseudomonadati</taxon>
        <taxon>Pseudomonadota</taxon>
        <taxon>Gammaproteobacteria</taxon>
        <taxon>Arenicellales</taxon>
        <taxon>Arenicellaceae</taxon>
        <taxon>Arenicella</taxon>
    </lineage>
</organism>
<reference evidence="2" key="2">
    <citation type="submission" date="2020-09" db="EMBL/GenBank/DDBJ databases">
        <authorList>
            <person name="Sun Q."/>
            <person name="Kim S."/>
        </authorList>
    </citation>
    <scope>NUCLEOTIDE SEQUENCE</scope>
    <source>
        <strain evidence="2">KCTC 12711</strain>
    </source>
</reference>
<proteinExistence type="predicted"/>
<reference evidence="2" key="1">
    <citation type="journal article" date="2014" name="Int. J. Syst. Evol. Microbiol.">
        <title>Complete genome sequence of Corynebacterium casei LMG S-19264T (=DSM 44701T), isolated from a smear-ripened cheese.</title>
        <authorList>
            <consortium name="US DOE Joint Genome Institute (JGI-PGF)"/>
            <person name="Walter F."/>
            <person name="Albersmeier A."/>
            <person name="Kalinowski J."/>
            <person name="Ruckert C."/>
        </authorList>
    </citation>
    <scope>NUCLEOTIDE SEQUENCE</scope>
    <source>
        <strain evidence="2">KCTC 12711</strain>
    </source>
</reference>
<name>A0A918RUD6_9GAMM</name>
<dbReference type="SUPFAM" id="SSF69593">
    <property type="entry name" value="Glycerol-3-phosphate (1)-acyltransferase"/>
    <property type="match status" value="1"/>
</dbReference>
<dbReference type="AlphaFoldDB" id="A0A918RUD6"/>
<feature type="domain" description="DUF374" evidence="1">
    <location>
        <begin position="64"/>
        <end position="129"/>
    </location>
</feature>
<evidence type="ECO:0000259" key="1">
    <source>
        <dbReference type="Pfam" id="PF04028"/>
    </source>
</evidence>
<dbReference type="Pfam" id="PF04028">
    <property type="entry name" value="DUF374"/>
    <property type="match status" value="1"/>
</dbReference>